<keyword evidence="1 3" id="KW-0456">Lyase</keyword>
<feature type="domain" description="RlpA-like protein double-psi beta-barrel" evidence="6">
    <location>
        <begin position="98"/>
        <end position="187"/>
    </location>
</feature>
<dbReference type="InterPro" id="IPR036908">
    <property type="entry name" value="RlpA-like_sf"/>
</dbReference>
<evidence type="ECO:0000313" key="7">
    <source>
        <dbReference type="EMBL" id="MDQ0345997.1"/>
    </source>
</evidence>
<dbReference type="EMBL" id="JAUSUH010000001">
    <property type="protein sequence ID" value="MDQ0345997.1"/>
    <property type="molecule type" value="Genomic_DNA"/>
</dbReference>
<evidence type="ECO:0000256" key="2">
    <source>
        <dbReference type="ARBA" id="ARBA00023316"/>
    </source>
</evidence>
<proteinExistence type="inferred from homology"/>
<sequence>MGTYPALANASGRRAAGEAFVRFSRIAALCGIGLLVANCSGGNKLTSKIDPKYGVSASPRVVAAGQPVPKGGGTYRVGKPYVVAGKTYVPTEPKNYRAEGLASWYGDDFHGRLTANGEVFDMHSIAAAHPTLPMPSYVRVTNLANNRSMVVRVNDRGPYHGNRVIDVSHRAADMLGFKSTGTARVRVDYIGKAPLEGSDDIQLASTLRMNGKPAEAPAVMVASAGSMRGLTAANVPLPPSRPFDLGEPADDQQVAQAYAEPAAAPLAPVRGTSTPRPAVVAAALPAPRQATSQPTPPTKRAKAATPAPAGAVQVASLQPPVRTAPAQAAAAPTGWIVGPQPVMGYAPTGGEGATDMGRGLY</sequence>
<dbReference type="EC" id="4.2.2.-" evidence="3"/>
<evidence type="ECO:0000256" key="4">
    <source>
        <dbReference type="RuleBase" id="RU003495"/>
    </source>
</evidence>
<keyword evidence="7" id="KW-0449">Lipoprotein</keyword>
<dbReference type="NCBIfam" id="TIGR00413">
    <property type="entry name" value="rlpA"/>
    <property type="match status" value="1"/>
</dbReference>
<keyword evidence="8" id="KW-1185">Reference proteome</keyword>
<evidence type="ECO:0000259" key="6">
    <source>
        <dbReference type="Pfam" id="PF03330"/>
    </source>
</evidence>
<dbReference type="HAMAP" id="MF_02071">
    <property type="entry name" value="RlpA"/>
    <property type="match status" value="1"/>
</dbReference>
<evidence type="ECO:0000256" key="5">
    <source>
        <dbReference type="SAM" id="MobiDB-lite"/>
    </source>
</evidence>
<protein>
    <recommendedName>
        <fullName evidence="3">Endolytic peptidoglycan transglycosylase RlpA</fullName>
        <ecNumber evidence="3">4.2.2.-</ecNumber>
    </recommendedName>
</protein>
<dbReference type="Gene3D" id="2.40.40.10">
    <property type="entry name" value="RlpA-like domain"/>
    <property type="match status" value="1"/>
</dbReference>
<dbReference type="RefSeq" id="WP_307057029.1">
    <property type="nucleotide sequence ID" value="NZ_JAUSUH010000001.1"/>
</dbReference>
<gene>
    <name evidence="3" type="primary">rlpA</name>
    <name evidence="7" type="ORF">J2S76_000398</name>
</gene>
<evidence type="ECO:0000256" key="3">
    <source>
        <dbReference type="HAMAP-Rule" id="MF_02071"/>
    </source>
</evidence>
<evidence type="ECO:0000256" key="1">
    <source>
        <dbReference type="ARBA" id="ARBA00023239"/>
    </source>
</evidence>
<dbReference type="Pfam" id="PF03330">
    <property type="entry name" value="DPBB_1"/>
    <property type="match status" value="1"/>
</dbReference>
<name>A0ABU0DC44_9HYPH</name>
<feature type="region of interest" description="Disordered" evidence="5">
    <location>
        <begin position="286"/>
        <end position="309"/>
    </location>
</feature>
<accession>A0ABU0DC44</accession>
<dbReference type="InterPro" id="IPR034718">
    <property type="entry name" value="RlpA"/>
</dbReference>
<keyword evidence="2 3" id="KW-0961">Cell wall biogenesis/degradation</keyword>
<reference evidence="7 8" key="1">
    <citation type="submission" date="2023-07" db="EMBL/GenBank/DDBJ databases">
        <title>Genomic Encyclopedia of Type Strains, Phase IV (KMG-IV): sequencing the most valuable type-strain genomes for metagenomic binning, comparative biology and taxonomic classification.</title>
        <authorList>
            <person name="Goeker M."/>
        </authorList>
    </citation>
    <scope>NUCLEOTIDE SEQUENCE [LARGE SCALE GENOMIC DNA]</scope>
    <source>
        <strain evidence="7 8">DSM 1277</strain>
    </source>
</reference>
<evidence type="ECO:0000313" key="8">
    <source>
        <dbReference type="Proteomes" id="UP001238467"/>
    </source>
</evidence>
<dbReference type="PANTHER" id="PTHR34183">
    <property type="entry name" value="ENDOLYTIC PEPTIDOGLYCAN TRANSGLYCOSYLASE RLPA"/>
    <property type="match status" value="1"/>
</dbReference>
<dbReference type="Proteomes" id="UP001238467">
    <property type="component" value="Unassembled WGS sequence"/>
</dbReference>
<dbReference type="CDD" id="cd22268">
    <property type="entry name" value="DPBB_RlpA-like"/>
    <property type="match status" value="1"/>
</dbReference>
<dbReference type="PANTHER" id="PTHR34183:SF1">
    <property type="entry name" value="ENDOLYTIC PEPTIDOGLYCAN TRANSGLYCOSYLASE RLPA"/>
    <property type="match status" value="1"/>
</dbReference>
<comment type="caution">
    <text evidence="7">The sequence shown here is derived from an EMBL/GenBank/DDBJ whole genome shotgun (WGS) entry which is preliminary data.</text>
</comment>
<comment type="similarity">
    <text evidence="3 4">Belongs to the RlpA family.</text>
</comment>
<comment type="function">
    <text evidence="3">Lytic transglycosylase with a strong preference for naked glycan strands that lack stem peptides.</text>
</comment>
<dbReference type="InterPro" id="IPR009009">
    <property type="entry name" value="RlpA-like_DPBB"/>
</dbReference>
<dbReference type="InterPro" id="IPR012997">
    <property type="entry name" value="RplA"/>
</dbReference>
<dbReference type="SUPFAM" id="SSF50685">
    <property type="entry name" value="Barwin-like endoglucanases"/>
    <property type="match status" value="1"/>
</dbReference>
<organism evidence="7 8">
    <name type="scientific">Ancylobacter vacuolatus</name>
    <dbReference type="NCBI Taxonomy" id="223389"/>
    <lineage>
        <taxon>Bacteria</taxon>
        <taxon>Pseudomonadati</taxon>
        <taxon>Pseudomonadota</taxon>
        <taxon>Alphaproteobacteria</taxon>
        <taxon>Hyphomicrobiales</taxon>
        <taxon>Xanthobacteraceae</taxon>
        <taxon>Ancylobacter</taxon>
    </lineage>
</organism>